<comment type="similarity">
    <text evidence="1">Belongs to the hemerythrin family.</text>
</comment>
<keyword evidence="5" id="KW-0456">Lyase</keyword>
<dbReference type="GO" id="GO:0035556">
    <property type="term" value="P:intracellular signal transduction"/>
    <property type="evidence" value="ECO:0007669"/>
    <property type="project" value="InterPro"/>
</dbReference>
<proteinExistence type="inferred from homology"/>
<dbReference type="CDD" id="cd12107">
    <property type="entry name" value="Hemerythrin"/>
    <property type="match status" value="1"/>
</dbReference>
<evidence type="ECO:0000256" key="1">
    <source>
        <dbReference type="ARBA" id="ARBA00010587"/>
    </source>
</evidence>
<dbReference type="SMART" id="SM00044">
    <property type="entry name" value="CYCc"/>
    <property type="match status" value="1"/>
</dbReference>
<keyword evidence="3" id="KW-0408">Iron</keyword>
<organism evidence="5">
    <name type="scientific">mine drainage metagenome</name>
    <dbReference type="NCBI Taxonomy" id="410659"/>
    <lineage>
        <taxon>unclassified sequences</taxon>
        <taxon>metagenomes</taxon>
        <taxon>ecological metagenomes</taxon>
    </lineage>
</organism>
<dbReference type="Gene3D" id="1.20.120.50">
    <property type="entry name" value="Hemerythrin-like"/>
    <property type="match status" value="1"/>
</dbReference>
<gene>
    <name evidence="5" type="primary">cyaA_18</name>
    <name evidence="5" type="ORF">GALL_167060</name>
</gene>
<dbReference type="PANTHER" id="PTHR43081">
    <property type="entry name" value="ADENYLATE CYCLASE, TERMINAL-DIFFERENTIATION SPECIFIC-RELATED"/>
    <property type="match status" value="1"/>
</dbReference>
<dbReference type="InterPro" id="IPR011990">
    <property type="entry name" value="TPR-like_helical_dom_sf"/>
</dbReference>
<dbReference type="NCBIfam" id="TIGR02481">
    <property type="entry name" value="hemeryth_dom"/>
    <property type="match status" value="1"/>
</dbReference>
<dbReference type="SUPFAM" id="SSF48452">
    <property type="entry name" value="TPR-like"/>
    <property type="match status" value="1"/>
</dbReference>
<dbReference type="InterPro" id="IPR001054">
    <property type="entry name" value="A/G_cyclase"/>
</dbReference>
<dbReference type="Gene3D" id="3.30.70.1230">
    <property type="entry name" value="Nucleotide cyclase"/>
    <property type="match status" value="1"/>
</dbReference>
<dbReference type="EMBL" id="MLJW01000086">
    <property type="protein sequence ID" value="OIR01235.1"/>
    <property type="molecule type" value="Genomic_DNA"/>
</dbReference>
<name>A0A1J5RZU4_9ZZZZ</name>
<evidence type="ECO:0000313" key="5">
    <source>
        <dbReference type="EMBL" id="OIR01235.1"/>
    </source>
</evidence>
<evidence type="ECO:0000256" key="3">
    <source>
        <dbReference type="ARBA" id="ARBA00023004"/>
    </source>
</evidence>
<accession>A0A1J5RZU4</accession>
<dbReference type="EC" id="4.6.1.1" evidence="5"/>
<dbReference type="Pfam" id="PF00211">
    <property type="entry name" value="Guanylate_cyc"/>
    <property type="match status" value="1"/>
</dbReference>
<dbReference type="InterPro" id="IPR029787">
    <property type="entry name" value="Nucleotide_cyclase"/>
</dbReference>
<reference evidence="5" key="1">
    <citation type="submission" date="2016-10" db="EMBL/GenBank/DDBJ databases">
        <title>Sequence of Gallionella enrichment culture.</title>
        <authorList>
            <person name="Poehlein A."/>
            <person name="Muehling M."/>
            <person name="Daniel R."/>
        </authorList>
    </citation>
    <scope>NUCLEOTIDE SEQUENCE</scope>
</reference>
<dbReference type="InterPro" id="IPR012312">
    <property type="entry name" value="Hemerythrin-like"/>
</dbReference>
<dbReference type="SUPFAM" id="SSF47188">
    <property type="entry name" value="Hemerythrin-like"/>
    <property type="match status" value="1"/>
</dbReference>
<dbReference type="PROSITE" id="PS50125">
    <property type="entry name" value="GUANYLATE_CYCLASE_2"/>
    <property type="match status" value="1"/>
</dbReference>
<keyword evidence="2" id="KW-0479">Metal-binding</keyword>
<feature type="domain" description="Guanylate cyclase" evidence="4">
    <location>
        <begin position="75"/>
        <end position="201"/>
    </location>
</feature>
<dbReference type="InterPro" id="IPR035938">
    <property type="entry name" value="Hemerythrin-like_sf"/>
</dbReference>
<dbReference type="Pfam" id="PF01814">
    <property type="entry name" value="Hemerythrin"/>
    <property type="match status" value="1"/>
</dbReference>
<protein>
    <submittedName>
        <fullName evidence="5">Adenylate cyclase 1</fullName>
        <ecNumber evidence="5">4.6.1.1</ecNumber>
    </submittedName>
</protein>
<sequence>MSEKTGGEDVPDNPTQDSIQEILHKVIIAHQQALTLLQQTEAAYSRLIPHQLLHLLEAKSIVDVKLGDQVERKMTILFSDIRDFTPLSESMTPTENFEFINSYLGQMEPVISRHHGIIDKYIGDTIMALFEKGADDAVSGAIAMLERLGYYNAGRIRAGYEPINVGIGLNTGVVMIGTVGGINRMDSTVIGDAVNLTSRIEEATKTYHAPLIISQNTLYDLVEPKKFDIRFLDRIRVKGKSQPLSIYEVFDNNPEELRNSKRETLETFEKAVAYYHLKDTSKAVPLFKQCIDIAPEDFPALFYLERCYEYQATGQHLGTGELQTGLAWKDEQHTGLPEVDEAHRVLMEHINILSAQIDQNDCGDFSAIFPFLASHTRHLFPIEEKMMRESNYPFAEGHAQEHRRFIENFTELEKKARIGKEDPRYLAFRTELLLLDWFTSHATKADRHFSRSLLQNKPK</sequence>
<evidence type="ECO:0000259" key="4">
    <source>
        <dbReference type="PROSITE" id="PS50125"/>
    </source>
</evidence>
<dbReference type="GO" id="GO:0006171">
    <property type="term" value="P:cAMP biosynthetic process"/>
    <property type="evidence" value="ECO:0007669"/>
    <property type="project" value="TreeGrafter"/>
</dbReference>
<dbReference type="AlphaFoldDB" id="A0A1J5RZU4"/>
<dbReference type="GO" id="GO:0046872">
    <property type="term" value="F:metal ion binding"/>
    <property type="evidence" value="ECO:0007669"/>
    <property type="project" value="UniProtKB-KW"/>
</dbReference>
<dbReference type="CDD" id="cd07302">
    <property type="entry name" value="CHD"/>
    <property type="match status" value="1"/>
</dbReference>
<dbReference type="InterPro" id="IPR050697">
    <property type="entry name" value="Adenylyl/Guanylyl_Cyclase_3/4"/>
</dbReference>
<dbReference type="GO" id="GO:0004016">
    <property type="term" value="F:adenylate cyclase activity"/>
    <property type="evidence" value="ECO:0007669"/>
    <property type="project" value="UniProtKB-EC"/>
</dbReference>
<dbReference type="InterPro" id="IPR012827">
    <property type="entry name" value="Hemerythrin_metal-bd"/>
</dbReference>
<dbReference type="Gene3D" id="1.25.40.10">
    <property type="entry name" value="Tetratricopeptide repeat domain"/>
    <property type="match status" value="1"/>
</dbReference>
<evidence type="ECO:0000256" key="2">
    <source>
        <dbReference type="ARBA" id="ARBA00022723"/>
    </source>
</evidence>
<dbReference type="SUPFAM" id="SSF55073">
    <property type="entry name" value="Nucleotide cyclase"/>
    <property type="match status" value="1"/>
</dbReference>
<comment type="caution">
    <text evidence="5">The sequence shown here is derived from an EMBL/GenBank/DDBJ whole genome shotgun (WGS) entry which is preliminary data.</text>
</comment>
<dbReference type="PANTHER" id="PTHR43081:SF1">
    <property type="entry name" value="ADENYLATE CYCLASE, TERMINAL-DIFFERENTIATION SPECIFIC"/>
    <property type="match status" value="1"/>
</dbReference>